<proteinExistence type="predicted"/>
<accession>A0A3M5NWY0</accession>
<dbReference type="AlphaFoldDB" id="A0A3M5NWY0"/>
<name>A0A3M5NWY0_PSEVI</name>
<sequence length="125" mass="13963">MLLLALGVREAQINPLNVMIFDELNRLRHGVLRVARDRIIVLGPLNLGDAGANTLPRQPASQGSNLHASAPSWVFCLNPRLSGRQTGFLRKNAHLYGAAKCRRDPFWCAGDCVYDNWLNLEQFPL</sequence>
<gene>
    <name evidence="1" type="ORF">ALP40_100246</name>
</gene>
<protein>
    <submittedName>
        <fullName evidence="1">Uncharacterized protein</fullName>
    </submittedName>
</protein>
<dbReference type="EMBL" id="RBTP01000076">
    <property type="protein sequence ID" value="RMT76781.1"/>
    <property type="molecule type" value="Genomic_DNA"/>
</dbReference>
<comment type="caution">
    <text evidence="1">The sequence shown here is derived from an EMBL/GenBank/DDBJ whole genome shotgun (WGS) entry which is preliminary data.</text>
</comment>
<dbReference type="Proteomes" id="UP000273854">
    <property type="component" value="Unassembled WGS sequence"/>
</dbReference>
<evidence type="ECO:0000313" key="2">
    <source>
        <dbReference type="Proteomes" id="UP000273854"/>
    </source>
</evidence>
<organism evidence="1 2">
    <name type="scientific">Pseudomonas viridiflava</name>
    <name type="common">Phytomonas viridiflava</name>
    <dbReference type="NCBI Taxonomy" id="33069"/>
    <lineage>
        <taxon>Bacteria</taxon>
        <taxon>Pseudomonadati</taxon>
        <taxon>Pseudomonadota</taxon>
        <taxon>Gammaproteobacteria</taxon>
        <taxon>Pseudomonadales</taxon>
        <taxon>Pseudomonadaceae</taxon>
        <taxon>Pseudomonas</taxon>
    </lineage>
</organism>
<reference evidence="1 2" key="1">
    <citation type="submission" date="2018-08" db="EMBL/GenBank/DDBJ databases">
        <title>Recombination of ecologically and evolutionarily significant loci maintains genetic cohesion in the Pseudomonas syringae species complex.</title>
        <authorList>
            <person name="Dillon M."/>
            <person name="Thakur S."/>
            <person name="Almeida R.N.D."/>
            <person name="Weir B.S."/>
            <person name="Guttman D.S."/>
        </authorList>
    </citation>
    <scope>NUCLEOTIDE SEQUENCE [LARGE SCALE GENOMIC DNA]</scope>
    <source>
        <strain evidence="1 2">ICMP 19473</strain>
    </source>
</reference>
<evidence type="ECO:0000313" key="1">
    <source>
        <dbReference type="EMBL" id="RMT76781.1"/>
    </source>
</evidence>